<dbReference type="InterPro" id="IPR005900">
    <property type="entry name" value="6-phosphogluconolactonase_DevB"/>
</dbReference>
<keyword evidence="9" id="KW-1185">Reference proteome</keyword>
<comment type="similarity">
    <text evidence="3 6">Belongs to the glucosamine/galactosamine-6-phosphate isomerase family. 6-phosphogluconolactonase subfamily.</text>
</comment>
<evidence type="ECO:0000259" key="7">
    <source>
        <dbReference type="Pfam" id="PF01182"/>
    </source>
</evidence>
<feature type="domain" description="Glucosamine/galactosamine-6-phosphate isomerase" evidence="7">
    <location>
        <begin position="14"/>
        <end position="236"/>
    </location>
</feature>
<keyword evidence="5 6" id="KW-0378">Hydrolase</keyword>
<dbReference type="InterPro" id="IPR039104">
    <property type="entry name" value="6PGL"/>
</dbReference>
<reference evidence="8" key="1">
    <citation type="submission" date="2021-03" db="EMBL/GenBank/DDBJ databases">
        <title>Draft genome sequence of rust myrtle Austropuccinia psidii MF-1, a brazilian biotype.</title>
        <authorList>
            <person name="Quecine M.C."/>
            <person name="Pachon D.M.R."/>
            <person name="Bonatelli M.L."/>
            <person name="Correr F.H."/>
            <person name="Franceschini L.M."/>
            <person name="Leite T.F."/>
            <person name="Margarido G.R.A."/>
            <person name="Almeida C.A."/>
            <person name="Ferrarezi J.A."/>
            <person name="Labate C.A."/>
        </authorList>
    </citation>
    <scope>NUCLEOTIDE SEQUENCE</scope>
    <source>
        <strain evidence="8">MF-1</strain>
    </source>
</reference>
<dbReference type="CDD" id="cd01400">
    <property type="entry name" value="6PGL"/>
    <property type="match status" value="1"/>
</dbReference>
<dbReference type="GO" id="GO:0005975">
    <property type="term" value="P:carbohydrate metabolic process"/>
    <property type="evidence" value="ECO:0007669"/>
    <property type="project" value="UniProtKB-UniRule"/>
</dbReference>
<dbReference type="GO" id="GO:0006098">
    <property type="term" value="P:pentose-phosphate shunt"/>
    <property type="evidence" value="ECO:0007669"/>
    <property type="project" value="InterPro"/>
</dbReference>
<dbReference type="InterPro" id="IPR006148">
    <property type="entry name" value="Glc/Gal-6P_isomerase"/>
</dbReference>
<evidence type="ECO:0000313" key="8">
    <source>
        <dbReference type="EMBL" id="MBW0474100.1"/>
    </source>
</evidence>
<comment type="catalytic activity">
    <reaction evidence="1 6">
        <text>6-phospho-D-glucono-1,5-lactone + H2O = 6-phospho-D-gluconate + H(+)</text>
        <dbReference type="Rhea" id="RHEA:12556"/>
        <dbReference type="ChEBI" id="CHEBI:15377"/>
        <dbReference type="ChEBI" id="CHEBI:15378"/>
        <dbReference type="ChEBI" id="CHEBI:57955"/>
        <dbReference type="ChEBI" id="CHEBI:58759"/>
        <dbReference type="EC" id="3.1.1.31"/>
    </reaction>
</comment>
<organism evidence="8 9">
    <name type="scientific">Austropuccinia psidii MF-1</name>
    <dbReference type="NCBI Taxonomy" id="1389203"/>
    <lineage>
        <taxon>Eukaryota</taxon>
        <taxon>Fungi</taxon>
        <taxon>Dikarya</taxon>
        <taxon>Basidiomycota</taxon>
        <taxon>Pucciniomycotina</taxon>
        <taxon>Pucciniomycetes</taxon>
        <taxon>Pucciniales</taxon>
        <taxon>Sphaerophragmiaceae</taxon>
        <taxon>Austropuccinia</taxon>
    </lineage>
</organism>
<dbReference type="AlphaFoldDB" id="A0A9Q3GPB3"/>
<dbReference type="Gene3D" id="3.40.50.1360">
    <property type="match status" value="1"/>
</dbReference>
<dbReference type="PANTHER" id="PTHR11054:SF0">
    <property type="entry name" value="6-PHOSPHOGLUCONOLACTONASE"/>
    <property type="match status" value="1"/>
</dbReference>
<sequence>MTSNSPVLYAFEDRKLARSLGDFIIKIQNEAISKRSRFTLAVSGGSLAKTLVQGLTDRSEVQWEKWIVFFADERVVPLDHEESNYRIVHEGLFSQVPIPTENIHPINTQNLDDPEEVAHDYEKQLMARFVGKNAVAFPKFDLILLGTGPDGHTCSLFPGHDLLKEDAAWVSWLSDSPKPPPTRITLTYPVLNHAHNVAFVAIGESKKEILQKVLDEPQLGLPASLVKPQSPGQVYWFVDEAAATLTQYPKSEFKL</sequence>
<proteinExistence type="inferred from homology"/>
<dbReference type="Proteomes" id="UP000765509">
    <property type="component" value="Unassembled WGS sequence"/>
</dbReference>
<evidence type="ECO:0000256" key="1">
    <source>
        <dbReference type="ARBA" id="ARBA00000832"/>
    </source>
</evidence>
<dbReference type="EC" id="3.1.1.31" evidence="4 6"/>
<evidence type="ECO:0000256" key="2">
    <source>
        <dbReference type="ARBA" id="ARBA00004961"/>
    </source>
</evidence>
<dbReference type="Pfam" id="PF01182">
    <property type="entry name" value="Glucosamine_iso"/>
    <property type="match status" value="1"/>
</dbReference>
<evidence type="ECO:0000313" key="9">
    <source>
        <dbReference type="Proteomes" id="UP000765509"/>
    </source>
</evidence>
<dbReference type="SUPFAM" id="SSF100950">
    <property type="entry name" value="NagB/RpiA/CoA transferase-like"/>
    <property type="match status" value="1"/>
</dbReference>
<comment type="pathway">
    <text evidence="2 6">Carbohydrate degradation; pentose phosphate pathway; D-ribulose 5-phosphate from D-glucose 6-phosphate (oxidative stage): step 2/3.</text>
</comment>
<dbReference type="EMBL" id="AVOT02003633">
    <property type="protein sequence ID" value="MBW0474100.1"/>
    <property type="molecule type" value="Genomic_DNA"/>
</dbReference>
<dbReference type="NCBIfam" id="TIGR01198">
    <property type="entry name" value="pgl"/>
    <property type="match status" value="1"/>
</dbReference>
<evidence type="ECO:0000256" key="5">
    <source>
        <dbReference type="ARBA" id="ARBA00022801"/>
    </source>
</evidence>
<protein>
    <recommendedName>
        <fullName evidence="4 6">6-phosphogluconolactonase</fullName>
        <shortName evidence="6">6PGL</shortName>
        <ecNumber evidence="4 6">3.1.1.31</ecNumber>
    </recommendedName>
</protein>
<name>A0A9Q3GPB3_9BASI</name>
<gene>
    <name evidence="8" type="ORF">O181_013815</name>
</gene>
<evidence type="ECO:0000256" key="3">
    <source>
        <dbReference type="ARBA" id="ARBA00010662"/>
    </source>
</evidence>
<accession>A0A9Q3GPB3</accession>
<comment type="caution">
    <text evidence="8">The sequence shown here is derived from an EMBL/GenBank/DDBJ whole genome shotgun (WGS) entry which is preliminary data.</text>
</comment>
<dbReference type="OrthoDB" id="432544at2759"/>
<dbReference type="InterPro" id="IPR037171">
    <property type="entry name" value="NagB/RpiA_transferase-like"/>
</dbReference>
<dbReference type="PANTHER" id="PTHR11054">
    <property type="entry name" value="6-PHOSPHOGLUCONOLACTONASE"/>
    <property type="match status" value="1"/>
</dbReference>
<evidence type="ECO:0000256" key="6">
    <source>
        <dbReference type="RuleBase" id="RU365095"/>
    </source>
</evidence>
<comment type="function">
    <text evidence="6">Hydrolysis of 6-phosphogluconolactone to 6-phosphogluconate.</text>
</comment>
<dbReference type="GO" id="GO:0017057">
    <property type="term" value="F:6-phosphogluconolactonase activity"/>
    <property type="evidence" value="ECO:0007669"/>
    <property type="project" value="UniProtKB-UniRule"/>
</dbReference>
<evidence type="ECO:0000256" key="4">
    <source>
        <dbReference type="ARBA" id="ARBA00013198"/>
    </source>
</evidence>
<dbReference type="FunFam" id="3.40.50.1360:FF:000005">
    <property type="entry name" value="6-phosphogluconolactonase"/>
    <property type="match status" value="1"/>
</dbReference>